<feature type="compositionally biased region" description="Acidic residues" evidence="9">
    <location>
        <begin position="106"/>
        <end position="119"/>
    </location>
</feature>
<dbReference type="InterPro" id="IPR001080">
    <property type="entry name" value="3Fe4S_ferredoxin"/>
</dbReference>
<dbReference type="SUPFAM" id="SSF54862">
    <property type="entry name" value="4Fe-4S ferredoxins"/>
    <property type="match status" value="1"/>
</dbReference>
<evidence type="ECO:0000256" key="8">
    <source>
        <dbReference type="RuleBase" id="RU368020"/>
    </source>
</evidence>
<gene>
    <name evidence="11" type="ORF">SO3561_08799</name>
</gene>
<name>A0A250VT10_STROL</name>
<evidence type="ECO:0000256" key="2">
    <source>
        <dbReference type="ARBA" id="ARBA00022448"/>
    </source>
</evidence>
<dbReference type="InterPro" id="IPR051269">
    <property type="entry name" value="Fe-S_cluster_ET"/>
</dbReference>
<keyword evidence="3 8" id="KW-0479">Metal-binding</keyword>
<organism evidence="11 12">
    <name type="scientific">Streptomyces olivochromogenes</name>
    <dbReference type="NCBI Taxonomy" id="1963"/>
    <lineage>
        <taxon>Bacteria</taxon>
        <taxon>Bacillati</taxon>
        <taxon>Actinomycetota</taxon>
        <taxon>Actinomycetes</taxon>
        <taxon>Kitasatosporales</taxon>
        <taxon>Streptomycetaceae</taxon>
        <taxon>Streptomyces</taxon>
    </lineage>
</organism>
<feature type="compositionally biased region" description="Basic and acidic residues" evidence="9">
    <location>
        <begin position="65"/>
        <end position="105"/>
    </location>
</feature>
<dbReference type="RefSeq" id="WP_067378347.1">
    <property type="nucleotide sequence ID" value="NZ_BDQI01000033.1"/>
</dbReference>
<accession>A0A250VT10</accession>
<dbReference type="AlphaFoldDB" id="A0A250VT10"/>
<evidence type="ECO:0000256" key="4">
    <source>
        <dbReference type="ARBA" id="ARBA00022982"/>
    </source>
</evidence>
<feature type="compositionally biased region" description="Basic and acidic residues" evidence="9">
    <location>
        <begin position="120"/>
        <end position="131"/>
    </location>
</feature>
<proteinExistence type="predicted"/>
<dbReference type="GO" id="GO:0009055">
    <property type="term" value="F:electron transfer activity"/>
    <property type="evidence" value="ECO:0007669"/>
    <property type="project" value="UniProtKB-UniRule"/>
</dbReference>
<dbReference type="Proteomes" id="UP000217446">
    <property type="component" value="Unassembled WGS sequence"/>
</dbReference>
<comment type="cofactor">
    <cofactor evidence="1">
        <name>[3Fe-4S] cluster</name>
        <dbReference type="ChEBI" id="CHEBI:21137"/>
    </cofactor>
</comment>
<evidence type="ECO:0000313" key="12">
    <source>
        <dbReference type="Proteomes" id="UP000217446"/>
    </source>
</evidence>
<dbReference type="Pfam" id="PF13370">
    <property type="entry name" value="Fer4_13"/>
    <property type="match status" value="1"/>
</dbReference>
<comment type="caution">
    <text evidence="11">The sequence shown here is derived from an EMBL/GenBank/DDBJ whole genome shotgun (WGS) entry which is preliminary data.</text>
</comment>
<dbReference type="GO" id="GO:0051538">
    <property type="term" value="F:3 iron, 4 sulfur cluster binding"/>
    <property type="evidence" value="ECO:0007669"/>
    <property type="project" value="UniProtKB-KW"/>
</dbReference>
<evidence type="ECO:0000256" key="9">
    <source>
        <dbReference type="SAM" id="MobiDB-lite"/>
    </source>
</evidence>
<sequence>MKVIVDQNKCVASGQCVLATPRVFDQREEDGIVFLLTETPPEDLADDVRQAVALCPAQAIWLEEQADKADEQRGKAEEEADKADEQRGKAEEEADKADEQRGKAEEEADKADEQGDKEEEQGKAEEQGDKQ</sequence>
<dbReference type="InterPro" id="IPR017896">
    <property type="entry name" value="4Fe4S_Fe-S-bd"/>
</dbReference>
<keyword evidence="6 8" id="KW-0411">Iron-sulfur</keyword>
<dbReference type="PROSITE" id="PS51379">
    <property type="entry name" value="4FE4S_FER_2"/>
    <property type="match status" value="1"/>
</dbReference>
<evidence type="ECO:0000256" key="5">
    <source>
        <dbReference type="ARBA" id="ARBA00023004"/>
    </source>
</evidence>
<evidence type="ECO:0000256" key="3">
    <source>
        <dbReference type="ARBA" id="ARBA00022723"/>
    </source>
</evidence>
<dbReference type="PRINTS" id="PR00352">
    <property type="entry name" value="3FE4SFRDOXIN"/>
</dbReference>
<reference evidence="12" key="1">
    <citation type="submission" date="2017-05" db="EMBL/GenBank/DDBJ databases">
        <title>Streptomyces olivochromogenes NBRC 3561 whole genome shotgun sequence.</title>
        <authorList>
            <person name="Dohra H."/>
            <person name="Kodani S."/>
        </authorList>
    </citation>
    <scope>NUCLEOTIDE SEQUENCE [LARGE SCALE GENOMIC DNA]</scope>
    <source>
        <strain evidence="12">NBRC 3561</strain>
    </source>
</reference>
<feature type="region of interest" description="Disordered" evidence="9">
    <location>
        <begin position="65"/>
        <end position="131"/>
    </location>
</feature>
<evidence type="ECO:0000256" key="1">
    <source>
        <dbReference type="ARBA" id="ARBA00001927"/>
    </source>
</evidence>
<keyword evidence="4 8" id="KW-0249">Electron transport</keyword>
<evidence type="ECO:0000256" key="6">
    <source>
        <dbReference type="ARBA" id="ARBA00023014"/>
    </source>
</evidence>
<keyword evidence="12" id="KW-1185">Reference proteome</keyword>
<evidence type="ECO:0000313" key="11">
    <source>
        <dbReference type="EMBL" id="GAX57229.1"/>
    </source>
</evidence>
<dbReference type="EMBL" id="BDQI01000033">
    <property type="protein sequence ID" value="GAX57229.1"/>
    <property type="molecule type" value="Genomic_DNA"/>
</dbReference>
<keyword evidence="2 8" id="KW-0813">Transport</keyword>
<keyword evidence="7" id="KW-0003">3Fe-4S</keyword>
<dbReference type="PANTHER" id="PTHR36923">
    <property type="entry name" value="FERREDOXIN"/>
    <property type="match status" value="1"/>
</dbReference>
<dbReference type="Gene3D" id="3.30.70.20">
    <property type="match status" value="1"/>
</dbReference>
<protein>
    <recommendedName>
        <fullName evidence="8">Ferredoxin</fullName>
    </recommendedName>
</protein>
<evidence type="ECO:0000256" key="7">
    <source>
        <dbReference type="ARBA" id="ARBA00023291"/>
    </source>
</evidence>
<evidence type="ECO:0000259" key="10">
    <source>
        <dbReference type="PROSITE" id="PS51379"/>
    </source>
</evidence>
<dbReference type="GO" id="GO:0005506">
    <property type="term" value="F:iron ion binding"/>
    <property type="evidence" value="ECO:0007669"/>
    <property type="project" value="UniProtKB-UniRule"/>
</dbReference>
<comment type="function">
    <text evidence="8">Ferredoxins are iron-sulfur proteins that transfer electrons in a wide variety of metabolic reactions.</text>
</comment>
<feature type="domain" description="4Fe-4S ferredoxin-type" evidence="10">
    <location>
        <begin position="1"/>
        <end position="29"/>
    </location>
</feature>
<keyword evidence="5 8" id="KW-0408">Iron</keyword>
<dbReference type="PANTHER" id="PTHR36923:SF3">
    <property type="entry name" value="FERREDOXIN"/>
    <property type="match status" value="1"/>
</dbReference>